<gene>
    <name evidence="1" type="ORF">T07_2540</name>
</gene>
<sequence>MKAERLLVVLSKCTCVEKPRKWNNLYFPNLCNVSDRQNQSFKQMIVFRLDRFTCDCSSLTHCGTTMQKTGGVHL</sequence>
<evidence type="ECO:0000313" key="1">
    <source>
        <dbReference type="EMBL" id="KRX25096.1"/>
    </source>
</evidence>
<reference evidence="1 2" key="1">
    <citation type="submission" date="2015-01" db="EMBL/GenBank/DDBJ databases">
        <title>Evolution of Trichinella species and genotypes.</title>
        <authorList>
            <person name="Korhonen P.K."/>
            <person name="Edoardo P."/>
            <person name="Giuseppe L.R."/>
            <person name="Gasser R.B."/>
        </authorList>
    </citation>
    <scope>NUCLEOTIDE SEQUENCE [LARGE SCALE GENOMIC DNA]</scope>
    <source>
        <strain evidence="1">ISS37</strain>
    </source>
</reference>
<dbReference type="AlphaFoldDB" id="A0A0V0SEM4"/>
<protein>
    <submittedName>
        <fullName evidence="1">Uncharacterized protein</fullName>
    </submittedName>
</protein>
<dbReference type="EMBL" id="JYDL01000014">
    <property type="protein sequence ID" value="KRX25096.1"/>
    <property type="molecule type" value="Genomic_DNA"/>
</dbReference>
<comment type="caution">
    <text evidence="1">The sequence shown here is derived from an EMBL/GenBank/DDBJ whole genome shotgun (WGS) entry which is preliminary data.</text>
</comment>
<organism evidence="1 2">
    <name type="scientific">Trichinella nelsoni</name>
    <dbReference type="NCBI Taxonomy" id="6336"/>
    <lineage>
        <taxon>Eukaryota</taxon>
        <taxon>Metazoa</taxon>
        <taxon>Ecdysozoa</taxon>
        <taxon>Nematoda</taxon>
        <taxon>Enoplea</taxon>
        <taxon>Dorylaimia</taxon>
        <taxon>Trichinellida</taxon>
        <taxon>Trichinellidae</taxon>
        <taxon>Trichinella</taxon>
    </lineage>
</organism>
<accession>A0A0V0SEM4</accession>
<keyword evidence="2" id="KW-1185">Reference proteome</keyword>
<dbReference type="Proteomes" id="UP000054630">
    <property type="component" value="Unassembled WGS sequence"/>
</dbReference>
<name>A0A0V0SEM4_9BILA</name>
<proteinExistence type="predicted"/>
<evidence type="ECO:0000313" key="2">
    <source>
        <dbReference type="Proteomes" id="UP000054630"/>
    </source>
</evidence>
<dbReference type="OrthoDB" id="5912578at2759"/>